<accession>A0ABM8FT53</accession>
<evidence type="ECO:0000259" key="2">
    <source>
        <dbReference type="Pfam" id="PF04954"/>
    </source>
</evidence>
<reference evidence="4" key="1">
    <citation type="journal article" date="2019" name="Int. J. Syst. Evol. Microbiol.">
        <title>The Global Catalogue of Microorganisms (GCM) 10K type strain sequencing project: providing services to taxonomists for standard genome sequencing and annotation.</title>
        <authorList>
            <consortium name="The Broad Institute Genomics Platform"/>
            <consortium name="The Broad Institute Genome Sequencing Center for Infectious Disease"/>
            <person name="Wu L."/>
            <person name="Ma J."/>
        </authorList>
    </citation>
    <scope>NUCLEOTIDE SEQUENCE [LARGE SCALE GENOMIC DNA]</scope>
    <source>
        <strain evidence="4">NBRC 106310</strain>
    </source>
</reference>
<gene>
    <name evidence="3" type="ORF">GCM10025863_13030</name>
</gene>
<dbReference type="Pfam" id="PF04954">
    <property type="entry name" value="SIP"/>
    <property type="match status" value="1"/>
</dbReference>
<dbReference type="Gene3D" id="3.40.50.80">
    <property type="entry name" value="Nucleotide-binding domain of ferredoxin-NADP reductase (FNR) module"/>
    <property type="match status" value="1"/>
</dbReference>
<evidence type="ECO:0000313" key="3">
    <source>
        <dbReference type="EMBL" id="BDZ38689.1"/>
    </source>
</evidence>
<evidence type="ECO:0000256" key="1">
    <source>
        <dbReference type="SAM" id="MobiDB-lite"/>
    </source>
</evidence>
<dbReference type="EMBL" id="AP027728">
    <property type="protein sequence ID" value="BDZ38689.1"/>
    <property type="molecule type" value="Genomic_DNA"/>
</dbReference>
<feature type="compositionally biased region" description="Low complexity" evidence="1">
    <location>
        <begin position="1"/>
        <end position="13"/>
    </location>
</feature>
<dbReference type="InterPro" id="IPR007037">
    <property type="entry name" value="SIP_rossman_dom"/>
</dbReference>
<protein>
    <recommendedName>
        <fullName evidence="2">SIP-like Rossmann fold domain-containing protein</fullName>
    </recommendedName>
</protein>
<organism evidence="3 4">
    <name type="scientific">Microbacterium suwonense</name>
    <dbReference type="NCBI Taxonomy" id="683047"/>
    <lineage>
        <taxon>Bacteria</taxon>
        <taxon>Bacillati</taxon>
        <taxon>Actinomycetota</taxon>
        <taxon>Actinomycetes</taxon>
        <taxon>Micrococcales</taxon>
        <taxon>Microbacteriaceae</taxon>
        <taxon>Microbacterium</taxon>
    </lineage>
</organism>
<feature type="domain" description="SIP-like Rossmann fold" evidence="2">
    <location>
        <begin position="25"/>
        <end position="101"/>
    </location>
</feature>
<sequence length="155" mass="16820">MSTVETTARASTRAARRASRRPQVQHLITADEHSLAELEVVLATLPLCAVGRVFIEVPEVDDISIVTAPPRMTVTWLPRTRRGGIRRATGEVLTRAATAWADEMLCDDSESALRTEATLLGGFLSTADLVEHLTQQCGVEASAIHAPTRYGLPVF</sequence>
<evidence type="ECO:0000313" key="4">
    <source>
        <dbReference type="Proteomes" id="UP001321543"/>
    </source>
</evidence>
<feature type="region of interest" description="Disordered" evidence="1">
    <location>
        <begin position="1"/>
        <end position="20"/>
    </location>
</feature>
<dbReference type="Proteomes" id="UP001321543">
    <property type="component" value="Chromosome"/>
</dbReference>
<proteinExistence type="predicted"/>
<keyword evidence="4" id="KW-1185">Reference proteome</keyword>
<name>A0ABM8FT53_9MICO</name>
<dbReference type="RefSeq" id="WP_286302549.1">
    <property type="nucleotide sequence ID" value="NZ_AP027728.1"/>
</dbReference>
<dbReference type="InterPro" id="IPR039261">
    <property type="entry name" value="FNR_nucleotide-bd"/>
</dbReference>